<evidence type="ECO:0000313" key="2">
    <source>
        <dbReference type="EMBL" id="THG94673.1"/>
    </source>
</evidence>
<name>A0A4S4K9W9_9AGAM</name>
<evidence type="ECO:0000256" key="1">
    <source>
        <dbReference type="SAM" id="MobiDB-lite"/>
    </source>
</evidence>
<keyword evidence="3" id="KW-1185">Reference proteome</keyword>
<feature type="compositionally biased region" description="Pro residues" evidence="1">
    <location>
        <begin position="190"/>
        <end position="204"/>
    </location>
</feature>
<accession>A0A4S4K9W9</accession>
<proteinExistence type="predicted"/>
<dbReference type="OrthoDB" id="3360715at2759"/>
<dbReference type="Proteomes" id="UP000308199">
    <property type="component" value="Unassembled WGS sequence"/>
</dbReference>
<gene>
    <name evidence="2" type="ORF">EW145_g8098</name>
</gene>
<protein>
    <submittedName>
        <fullName evidence="2">Uncharacterized protein</fullName>
    </submittedName>
</protein>
<dbReference type="EMBL" id="SGPK01001070">
    <property type="protein sequence ID" value="THG94673.1"/>
    <property type="molecule type" value="Genomic_DNA"/>
</dbReference>
<evidence type="ECO:0000313" key="3">
    <source>
        <dbReference type="Proteomes" id="UP000308199"/>
    </source>
</evidence>
<organism evidence="2 3">
    <name type="scientific">Phellinidium pouzarii</name>
    <dbReference type="NCBI Taxonomy" id="167371"/>
    <lineage>
        <taxon>Eukaryota</taxon>
        <taxon>Fungi</taxon>
        <taxon>Dikarya</taxon>
        <taxon>Basidiomycota</taxon>
        <taxon>Agaricomycotina</taxon>
        <taxon>Agaricomycetes</taxon>
        <taxon>Hymenochaetales</taxon>
        <taxon>Hymenochaetaceae</taxon>
        <taxon>Phellinidium</taxon>
    </lineage>
</organism>
<dbReference type="AlphaFoldDB" id="A0A4S4K9W9"/>
<feature type="non-terminal residue" evidence="2">
    <location>
        <position position="308"/>
    </location>
</feature>
<sequence>MSARLNEVLVSDAFHSYLKSSLYQAEAQRLLDTDLLSSAEADLMIAGPALCLYFAALRCTTSPPSVPLPRTGKSFPGVDLTPDNCPVPFISFLQVWSRNVPEIQRLSPEHQHDLARIICGLEPAASPLHPQISRIAAELRAVAIEISQRRTFQDRYASDLQAAIDGGGAAGPGDLPRERAGRPRVLASFVPPPEYEPSPSPSPSRSPNSTAFPLPPTSPSHSTFLQPPMSPKSSSYPSVSRSRTPSPASPAASDRFDRSPPSFASESPAIQLIRETLYASLADVLVSHRYVQRLLQRDPPRAYFASVA</sequence>
<feature type="compositionally biased region" description="Low complexity" evidence="1">
    <location>
        <begin position="231"/>
        <end position="253"/>
    </location>
</feature>
<comment type="caution">
    <text evidence="2">The sequence shown here is derived from an EMBL/GenBank/DDBJ whole genome shotgun (WGS) entry which is preliminary data.</text>
</comment>
<feature type="region of interest" description="Disordered" evidence="1">
    <location>
        <begin position="188"/>
        <end position="264"/>
    </location>
</feature>
<reference evidence="2 3" key="1">
    <citation type="submission" date="2019-02" db="EMBL/GenBank/DDBJ databases">
        <title>Genome sequencing of the rare red list fungi Phellinidium pouzarii.</title>
        <authorList>
            <person name="Buettner E."/>
            <person name="Kellner H."/>
        </authorList>
    </citation>
    <scope>NUCLEOTIDE SEQUENCE [LARGE SCALE GENOMIC DNA]</scope>
    <source>
        <strain evidence="2 3">DSM 108285</strain>
    </source>
</reference>